<dbReference type="AlphaFoldDB" id="A0A1V2EUJ2"/>
<gene>
    <name evidence="6" type="ORF">SPHI_19050</name>
</gene>
<dbReference type="EMBL" id="MPSB01000007">
    <property type="protein sequence ID" value="ONF95978.1"/>
    <property type="molecule type" value="Genomic_DNA"/>
</dbReference>
<keyword evidence="3" id="KW-0238">DNA-binding</keyword>
<dbReference type="PANTHER" id="PTHR30349">
    <property type="entry name" value="PHAGE INTEGRASE-RELATED"/>
    <property type="match status" value="1"/>
</dbReference>
<keyword evidence="4" id="KW-0233">DNA recombination</keyword>
<dbReference type="InterPro" id="IPR011010">
    <property type="entry name" value="DNA_brk_join_enz"/>
</dbReference>
<dbReference type="InterPro" id="IPR002104">
    <property type="entry name" value="Integrase_catalytic"/>
</dbReference>
<accession>A0A1V2EUJ2</accession>
<dbReference type="GO" id="GO:0003677">
    <property type="term" value="F:DNA binding"/>
    <property type="evidence" value="ECO:0007669"/>
    <property type="project" value="UniProtKB-KW"/>
</dbReference>
<keyword evidence="7" id="KW-1185">Reference proteome</keyword>
<comment type="similarity">
    <text evidence="1">Belongs to the 'phage' integrase family.</text>
</comment>
<dbReference type="PROSITE" id="PS51898">
    <property type="entry name" value="TYR_RECOMBINASE"/>
    <property type="match status" value="1"/>
</dbReference>
<evidence type="ECO:0000256" key="3">
    <source>
        <dbReference type="ARBA" id="ARBA00023125"/>
    </source>
</evidence>
<dbReference type="GO" id="GO:0015074">
    <property type="term" value="P:DNA integration"/>
    <property type="evidence" value="ECO:0007669"/>
    <property type="project" value="UniProtKB-KW"/>
</dbReference>
<feature type="domain" description="Tyr recombinase" evidence="5">
    <location>
        <begin position="359"/>
        <end position="574"/>
    </location>
</feature>
<evidence type="ECO:0000313" key="6">
    <source>
        <dbReference type="EMBL" id="ONF95978.1"/>
    </source>
</evidence>
<evidence type="ECO:0000313" key="7">
    <source>
        <dbReference type="Proteomes" id="UP000188729"/>
    </source>
</evidence>
<dbReference type="InterPro" id="IPR013762">
    <property type="entry name" value="Integrase-like_cat_sf"/>
</dbReference>
<sequence length="595" mass="65658">MSLATYLVQRGKRGTWQLRVPVPRALHAPGKPKERVKSMGTTDRRIASDRALRVLDDWKREWAMLRGELVPAASALPVARTVTPADHELDEAAVVLGYELPLSAADTGRRTLAGKGGNMYRAHVAFVRAELEEQVRAAATGDDALVRELAEEAMEALGVELDRDGEAYRKLVDRLNASRLANLQAQHRRNVGDLEAVGESPVIARVRQRERETAADGETILDLYDAFAAWRCQPGRKRRRRIELFQKDRVAVELFSEFVGAKRAVGSITKDDARAFRDMLAQFPASRGKLASIASASIADCIAIAKRDGLKIMSLTTQAKYLSIIAPLFDWLISDGPRHLALDSNVFDGLHPALDKGENRRPSFTTAQLNAIVGSPLFARCGGAGKEHEVGEVAVRDHRYWIPLLCLFTGSRVTEIAQLHVDDVAIKDAVPLIMLKHDEASGRRIKNKQSRIAALHDHLIAAGFLDYWREQLARSKHDGNQQLFPELKVRAHDPLGAAPGRWLGRYLTRIGVKDGADGFGMHSFRHTMSDAMRAAGFIDVEFGQLVLGHSNNTITSVYGNLPQGTPARLKAMVDAAFRAEPFKGVNFAHLMLPNA</sequence>
<dbReference type="InterPro" id="IPR046668">
    <property type="entry name" value="DUF6538"/>
</dbReference>
<name>A0A1V2EUJ2_9SPHN</name>
<dbReference type="OrthoDB" id="9784724at2"/>
<dbReference type="SUPFAM" id="SSF56349">
    <property type="entry name" value="DNA breaking-rejoining enzymes"/>
    <property type="match status" value="1"/>
</dbReference>
<dbReference type="Pfam" id="PF20172">
    <property type="entry name" value="DUF6538"/>
    <property type="match status" value="1"/>
</dbReference>
<evidence type="ECO:0000256" key="4">
    <source>
        <dbReference type="ARBA" id="ARBA00023172"/>
    </source>
</evidence>
<keyword evidence="2" id="KW-0229">DNA integration</keyword>
<comment type="caution">
    <text evidence="6">The sequence shown here is derived from an EMBL/GenBank/DDBJ whole genome shotgun (WGS) entry which is preliminary data.</text>
</comment>
<reference evidence="6 7" key="1">
    <citation type="submission" date="2016-11" db="EMBL/GenBank/DDBJ databases">
        <title>Genome sequence of Sphingomonas jeddahensis G39.</title>
        <authorList>
            <person name="Poehlein A."/>
            <person name="Wuebbeler J.H."/>
            <person name="Steinbuechel A."/>
            <person name="Daniel R."/>
        </authorList>
    </citation>
    <scope>NUCLEOTIDE SEQUENCE [LARGE SCALE GENOMIC DNA]</scope>
    <source>
        <strain evidence="6 7">G39</strain>
    </source>
</reference>
<dbReference type="CDD" id="cd01184">
    <property type="entry name" value="INT_C_like_1"/>
    <property type="match status" value="1"/>
</dbReference>
<dbReference type="Gene3D" id="1.10.443.10">
    <property type="entry name" value="Intergrase catalytic core"/>
    <property type="match status" value="1"/>
</dbReference>
<dbReference type="InterPro" id="IPR050090">
    <property type="entry name" value="Tyrosine_recombinase_XerCD"/>
</dbReference>
<proteinExistence type="inferred from homology"/>
<dbReference type="GO" id="GO:0006310">
    <property type="term" value="P:DNA recombination"/>
    <property type="evidence" value="ECO:0007669"/>
    <property type="project" value="UniProtKB-KW"/>
</dbReference>
<organism evidence="6 7">
    <name type="scientific">Sphingomonas jeddahensis</name>
    <dbReference type="NCBI Taxonomy" id="1915074"/>
    <lineage>
        <taxon>Bacteria</taxon>
        <taxon>Pseudomonadati</taxon>
        <taxon>Pseudomonadota</taxon>
        <taxon>Alphaproteobacteria</taxon>
        <taxon>Sphingomonadales</taxon>
        <taxon>Sphingomonadaceae</taxon>
        <taxon>Sphingomonas</taxon>
    </lineage>
</organism>
<dbReference type="Proteomes" id="UP000188729">
    <property type="component" value="Unassembled WGS sequence"/>
</dbReference>
<dbReference type="RefSeq" id="WP_076744667.1">
    <property type="nucleotide sequence ID" value="NZ_MPSB01000007.1"/>
</dbReference>
<evidence type="ECO:0000259" key="5">
    <source>
        <dbReference type="PROSITE" id="PS51898"/>
    </source>
</evidence>
<dbReference type="STRING" id="1915074.SPHI_19050"/>
<evidence type="ECO:0000256" key="1">
    <source>
        <dbReference type="ARBA" id="ARBA00008857"/>
    </source>
</evidence>
<protein>
    <submittedName>
        <fullName evidence="6">Site-specific tyrosine recombinase XerD</fullName>
    </submittedName>
</protein>
<dbReference type="PANTHER" id="PTHR30349:SF41">
    <property type="entry name" value="INTEGRASE_RECOMBINASE PROTEIN MJ0367-RELATED"/>
    <property type="match status" value="1"/>
</dbReference>
<dbReference type="Pfam" id="PF00589">
    <property type="entry name" value="Phage_integrase"/>
    <property type="match status" value="1"/>
</dbReference>
<evidence type="ECO:0000256" key="2">
    <source>
        <dbReference type="ARBA" id="ARBA00022908"/>
    </source>
</evidence>